<dbReference type="STRING" id="938405.SAMN02927895_04846"/>
<gene>
    <name evidence="7" type="ORF">SAMN04487779_101767</name>
</gene>
<dbReference type="Pfam" id="PF01810">
    <property type="entry name" value="LysE"/>
    <property type="match status" value="1"/>
</dbReference>
<evidence type="ECO:0000256" key="1">
    <source>
        <dbReference type="ARBA" id="ARBA00004651"/>
    </source>
</evidence>
<dbReference type="PANTHER" id="PTHR30086:SF20">
    <property type="entry name" value="ARGININE EXPORTER PROTEIN ARGO-RELATED"/>
    <property type="match status" value="1"/>
</dbReference>
<keyword evidence="3 6" id="KW-0812">Transmembrane</keyword>
<dbReference type="InterPro" id="IPR001123">
    <property type="entry name" value="LeuE-type"/>
</dbReference>
<evidence type="ECO:0000313" key="7">
    <source>
        <dbReference type="EMBL" id="SDE05219.1"/>
    </source>
</evidence>
<evidence type="ECO:0000313" key="8">
    <source>
        <dbReference type="Proteomes" id="UP000198925"/>
    </source>
</evidence>
<keyword evidence="4 6" id="KW-1133">Transmembrane helix</keyword>
<accession>A0A1G6ZRP5</accession>
<dbReference type="GO" id="GO:0005886">
    <property type="term" value="C:plasma membrane"/>
    <property type="evidence" value="ECO:0007669"/>
    <property type="project" value="UniProtKB-SubCell"/>
</dbReference>
<dbReference type="RefSeq" id="WP_090664594.1">
    <property type="nucleotide sequence ID" value="NZ_FMZX01000017.1"/>
</dbReference>
<feature type="transmembrane region" description="Helical" evidence="6">
    <location>
        <begin position="148"/>
        <end position="174"/>
    </location>
</feature>
<sequence>MSLLAEFFPTVLLLELTPGPNMAYLALLSLSRGARPALVAVLGVAMGLTVHALVAALGAGALIARSPPLYETLRWCGVAYLLWLAYEGWRGEADSAPGTAGFGDAGSRLLWRGFATNLLNPKSVLFFVSVVPRFVIEPQGEPQGAVPTVIVQMAILGTLYVAVATAVHVLVVLLAAQLRPWLVAGARRDRVRRMLSLLLAGVAAWLALSTGR</sequence>
<evidence type="ECO:0000256" key="2">
    <source>
        <dbReference type="ARBA" id="ARBA00022475"/>
    </source>
</evidence>
<keyword evidence="2" id="KW-1003">Cell membrane</keyword>
<dbReference type="AlphaFoldDB" id="A0A1G6ZRP5"/>
<reference evidence="7 8" key="1">
    <citation type="submission" date="2016-10" db="EMBL/GenBank/DDBJ databases">
        <authorList>
            <person name="de Groot N.N."/>
        </authorList>
    </citation>
    <scope>NUCLEOTIDE SEQUENCE [LARGE SCALE GENOMIC DNA]</scope>
    <source>
        <strain evidence="7 8">CPCC 100156</strain>
    </source>
</reference>
<evidence type="ECO:0000256" key="6">
    <source>
        <dbReference type="SAM" id="Phobius"/>
    </source>
</evidence>
<feature type="transmembrane region" description="Helical" evidence="6">
    <location>
        <begin position="194"/>
        <end position="211"/>
    </location>
</feature>
<comment type="subcellular location">
    <subcellularLocation>
        <location evidence="1">Cell membrane</location>
        <topology evidence="1">Multi-pass membrane protein</topology>
    </subcellularLocation>
</comment>
<dbReference type="EMBL" id="FMZX01000017">
    <property type="protein sequence ID" value="SDE05219.1"/>
    <property type="molecule type" value="Genomic_DNA"/>
</dbReference>
<proteinExistence type="predicted"/>
<dbReference type="PIRSF" id="PIRSF006324">
    <property type="entry name" value="LeuE"/>
    <property type="match status" value="1"/>
</dbReference>
<protein>
    <submittedName>
        <fullName evidence="7">Threonine/homoserine/homoserine lactone efflux protein</fullName>
    </submittedName>
</protein>
<dbReference type="PANTHER" id="PTHR30086">
    <property type="entry name" value="ARGININE EXPORTER PROTEIN ARGO"/>
    <property type="match status" value="1"/>
</dbReference>
<dbReference type="Proteomes" id="UP000198925">
    <property type="component" value="Unassembled WGS sequence"/>
</dbReference>
<evidence type="ECO:0000256" key="3">
    <source>
        <dbReference type="ARBA" id="ARBA00022692"/>
    </source>
</evidence>
<organism evidence="7 8">
    <name type="scientific">Belnapia rosea</name>
    <dbReference type="NCBI Taxonomy" id="938405"/>
    <lineage>
        <taxon>Bacteria</taxon>
        <taxon>Pseudomonadati</taxon>
        <taxon>Pseudomonadota</taxon>
        <taxon>Alphaproteobacteria</taxon>
        <taxon>Acetobacterales</taxon>
        <taxon>Roseomonadaceae</taxon>
        <taxon>Belnapia</taxon>
    </lineage>
</organism>
<keyword evidence="5 6" id="KW-0472">Membrane</keyword>
<evidence type="ECO:0000256" key="5">
    <source>
        <dbReference type="ARBA" id="ARBA00023136"/>
    </source>
</evidence>
<dbReference type="GO" id="GO:0015171">
    <property type="term" value="F:amino acid transmembrane transporter activity"/>
    <property type="evidence" value="ECO:0007669"/>
    <property type="project" value="TreeGrafter"/>
</dbReference>
<keyword evidence="8" id="KW-1185">Reference proteome</keyword>
<feature type="transmembrane region" description="Helical" evidence="6">
    <location>
        <begin position="39"/>
        <end position="64"/>
    </location>
</feature>
<name>A0A1G6ZRP5_9PROT</name>
<evidence type="ECO:0000256" key="4">
    <source>
        <dbReference type="ARBA" id="ARBA00022989"/>
    </source>
</evidence>